<gene>
    <name evidence="1" type="ORF">MML48_3g00012074</name>
</gene>
<dbReference type="EMBL" id="CM043017">
    <property type="protein sequence ID" value="KAI4464721.1"/>
    <property type="molecule type" value="Genomic_DNA"/>
</dbReference>
<name>A0ACB9TCZ2_HOLOL</name>
<keyword evidence="1" id="KW-0378">Hydrolase</keyword>
<comment type="caution">
    <text evidence="1">The sequence shown here is derived from an EMBL/GenBank/DDBJ whole genome shotgun (WGS) entry which is preliminary data.</text>
</comment>
<reference evidence="1" key="1">
    <citation type="submission" date="2022-04" db="EMBL/GenBank/DDBJ databases">
        <title>Chromosome-scale genome assembly of Holotrichia oblita Faldermann.</title>
        <authorList>
            <person name="Rongchong L."/>
        </authorList>
    </citation>
    <scope>NUCLEOTIDE SEQUENCE</scope>
    <source>
        <strain evidence="1">81SQS9</strain>
    </source>
</reference>
<dbReference type="Proteomes" id="UP001056778">
    <property type="component" value="Chromosome 3"/>
</dbReference>
<proteinExistence type="predicted"/>
<evidence type="ECO:0000313" key="2">
    <source>
        <dbReference type="Proteomes" id="UP001056778"/>
    </source>
</evidence>
<protein>
    <submittedName>
        <fullName evidence="1">Protease family s9bc dipeptidyl-peptidase iv-related</fullName>
    </submittedName>
</protein>
<sequence>MAVVRDQVNIEDDLSYIIMFGKIRYTNFTSASYTLSPDNNYVLIRYNPISLLPSSYREYYPIGDNEHLHYASWSPSGHSLVYIFHNNIYYVSEPTAAAIQVTTDGVPDVIYNGIPDWVYEEEVLSSGSAVWFSPDGTKLAFAYFDDTEVPEFTYFMYENEDDPQYPRVVKLRYPKVGARNPDFKVRVVTLSDPTNVNTLPVLTEGQESKDYVLFRVTWPTNDEVVAVIENRVQNQAVVRRCQLDDLTCATESSFTEPNGWLEMEAPIYSKDGTQSLVLRSQPEGDDSFTHIILCTGNCNQYKQLTSGRRVVLSINGWDQERNLVLYTGTAIDSPFTQHVFYYNVDTDEDTCITCTYQTPEGPCLFAGATFSTDYSYAGPDSTQISERFSTGFQNYIVTNRQYIYVYIDGRGSGKKGDNIRFQIYRKMATVEIEDQIAVMKYLRDSLPFIDPDRIGIWGWSYGGFATAWVLAQDTEHVFRFGLSVAPVTDFALYDTIYTERYMGLITPEDNQAGYNNTDINRRVELLRNKSFFLIHGNADDNVHYQQSMLLAKALEHADILFYQMSYPDENHALSSVYPHLYHSIDRYFARCFGFPDPQYRHLPPPVEDNRL</sequence>
<keyword evidence="2" id="KW-1185">Reference proteome</keyword>
<accession>A0ACB9TCZ2</accession>
<organism evidence="1 2">
    <name type="scientific">Holotrichia oblita</name>
    <name type="common">Chafer beetle</name>
    <dbReference type="NCBI Taxonomy" id="644536"/>
    <lineage>
        <taxon>Eukaryota</taxon>
        <taxon>Metazoa</taxon>
        <taxon>Ecdysozoa</taxon>
        <taxon>Arthropoda</taxon>
        <taxon>Hexapoda</taxon>
        <taxon>Insecta</taxon>
        <taxon>Pterygota</taxon>
        <taxon>Neoptera</taxon>
        <taxon>Endopterygota</taxon>
        <taxon>Coleoptera</taxon>
        <taxon>Polyphaga</taxon>
        <taxon>Scarabaeiformia</taxon>
        <taxon>Scarabaeidae</taxon>
        <taxon>Melolonthinae</taxon>
        <taxon>Holotrichia</taxon>
    </lineage>
</organism>
<evidence type="ECO:0000313" key="1">
    <source>
        <dbReference type="EMBL" id="KAI4464721.1"/>
    </source>
</evidence>
<keyword evidence="1" id="KW-0645">Protease</keyword>